<organism evidence="3 4">
    <name type="scientific">Candidatus Lokiarchaeum ossiferum</name>
    <dbReference type="NCBI Taxonomy" id="2951803"/>
    <lineage>
        <taxon>Archaea</taxon>
        <taxon>Promethearchaeati</taxon>
        <taxon>Promethearchaeota</taxon>
        <taxon>Promethearchaeia</taxon>
        <taxon>Promethearchaeales</taxon>
        <taxon>Promethearchaeaceae</taxon>
        <taxon>Candidatus Lokiarchaeum</taxon>
    </lineage>
</organism>
<feature type="domain" description="Cgl0159-like" evidence="2">
    <location>
        <begin position="382"/>
        <end position="639"/>
    </location>
</feature>
<evidence type="ECO:0000313" key="4">
    <source>
        <dbReference type="Proteomes" id="UP001208689"/>
    </source>
</evidence>
<dbReference type="SUPFAM" id="SSF51658">
    <property type="entry name" value="Xylose isomerase-like"/>
    <property type="match status" value="1"/>
</dbReference>
<dbReference type="InterPro" id="IPR054574">
    <property type="entry name" value="Cgl0159_dom"/>
</dbReference>
<dbReference type="Gene3D" id="3.20.20.150">
    <property type="entry name" value="Divalent-metal-dependent TIM barrel enzymes"/>
    <property type="match status" value="1"/>
</dbReference>
<dbReference type="InterPro" id="IPR013785">
    <property type="entry name" value="Aldolase_TIM"/>
</dbReference>
<evidence type="ECO:0000259" key="2">
    <source>
        <dbReference type="Pfam" id="PF22649"/>
    </source>
</evidence>
<reference evidence="3" key="1">
    <citation type="submission" date="2022-09" db="EMBL/GenBank/DDBJ databases">
        <title>Actin cytoskeleton and complex cell architecture in an #Asgard archaeon.</title>
        <authorList>
            <person name="Ponce Toledo R.I."/>
            <person name="Schleper C."/>
            <person name="Rodrigues Oliveira T."/>
            <person name="Wollweber F."/>
            <person name="Xu J."/>
            <person name="Rittmann S."/>
            <person name="Klingl A."/>
            <person name="Pilhofer M."/>
        </authorList>
    </citation>
    <scope>NUCLEOTIDE SEQUENCE</scope>
    <source>
        <strain evidence="3">B-35</strain>
    </source>
</reference>
<dbReference type="InterPro" id="IPR036237">
    <property type="entry name" value="Xyl_isomerase-like_sf"/>
</dbReference>
<evidence type="ECO:0008006" key="5">
    <source>
        <dbReference type="Google" id="ProtNLM"/>
    </source>
</evidence>
<dbReference type="Proteomes" id="UP001208689">
    <property type="component" value="Chromosome"/>
</dbReference>
<sequence>MAFEKNIKSIVHFMAFPGPRHGKTTLLGEASEKFMVESFNSIKNTNYFNGIEVTTIKDPMLRKKMAALYKKENFYVSFCAQPVQLINEDHLIEPTDISSINEIERSNAVDRMRNLIDEAYEIDAKAFCFLSGKDPETTNCTEDRKHAIRALILSIKEMCRYNRKCAKKLGKKPLKMTLELFDRIDHSLTKNQLIGPSSDARTVAETIKIDQGYDEFGLLYDVSHMFLIFDGGYPETVETIRSLKPFLNWVHVANCVAEEEKNAYGDLHLSMDHPDGAVTPTVLKEFYIALMDIDFEGGIALEVMPIGDQSSESVIYTGIAAMKNAEAHIMVNYAIGAYRFKTRQFLPERLFYRLTEYKIKHSTQILENAKKRKKRSYPWDSNIIIVAADHPARFVTTVGDNEVAMGDRQQYLGRIVRTLIDPKVDGIMATPDIFDDLFALDHMITEVSGESLLNGRILIGCTNRGGLSGSDYEMDDQITAYTIKEIFDMNLDGAKMMFRLDLQSSQARYSQKTIIACADMVRECGKYNLPAFVEPLPVERIENKYRVKLNYVDLIKTIGVATAIGGSSSSKIWLKVPYVDNFEQVARSTSNPILLLGGASTGYPTDTIINFEKGLGAGPNIKGALVGRNLLYPGFDDPLAVTLAVSNVIHDYETAENSVKFLRTQRGRDIDYLSNLLLKEE</sequence>
<gene>
    <name evidence="3" type="ORF">NEF87_000771</name>
</gene>
<dbReference type="Pfam" id="PF22649">
    <property type="entry name" value="Cgl0159"/>
    <property type="match status" value="1"/>
</dbReference>
<evidence type="ECO:0000259" key="1">
    <source>
        <dbReference type="Pfam" id="PF01261"/>
    </source>
</evidence>
<dbReference type="SUPFAM" id="SSF51569">
    <property type="entry name" value="Aldolase"/>
    <property type="match status" value="1"/>
</dbReference>
<proteinExistence type="predicted"/>
<name>A0ABY6HLV4_9ARCH</name>
<dbReference type="EMBL" id="CP104013">
    <property type="protein sequence ID" value="UYP44486.1"/>
    <property type="molecule type" value="Genomic_DNA"/>
</dbReference>
<protein>
    <recommendedName>
        <fullName evidence="5">Xylose isomerase-like TIM barrel domain-containing protein</fullName>
    </recommendedName>
</protein>
<dbReference type="InterPro" id="IPR013022">
    <property type="entry name" value="Xyl_isomerase-like_TIM-brl"/>
</dbReference>
<evidence type="ECO:0000313" key="3">
    <source>
        <dbReference type="EMBL" id="UYP44486.1"/>
    </source>
</evidence>
<dbReference type="Pfam" id="PF01261">
    <property type="entry name" value="AP_endonuc_2"/>
    <property type="match status" value="1"/>
</dbReference>
<dbReference type="Gene3D" id="3.20.20.70">
    <property type="entry name" value="Aldolase class I"/>
    <property type="match status" value="1"/>
</dbReference>
<keyword evidence="4" id="KW-1185">Reference proteome</keyword>
<feature type="domain" description="Xylose isomerase-like TIM barrel" evidence="1">
    <location>
        <begin position="62"/>
        <end position="304"/>
    </location>
</feature>
<accession>A0ABY6HLV4</accession>